<dbReference type="AlphaFoldDB" id="W5Y133"/>
<gene>
    <name evidence="1" type="ORF">B843_07560</name>
</gene>
<dbReference type="PATRIC" id="fig|1224164.3.peg.1517"/>
<dbReference type="STRING" id="1224164.B843_07560"/>
<evidence type="ECO:0000313" key="2">
    <source>
        <dbReference type="Proteomes" id="UP000019222"/>
    </source>
</evidence>
<dbReference type="InterPro" id="IPR019660">
    <property type="entry name" value="Put_sensory_transdc_reg_YbjN"/>
</dbReference>
<accession>W5Y133</accession>
<organism evidence="1 2">
    <name type="scientific">Corynebacterium vitaeruminis DSM 20294</name>
    <dbReference type="NCBI Taxonomy" id="1224164"/>
    <lineage>
        <taxon>Bacteria</taxon>
        <taxon>Bacillati</taxon>
        <taxon>Actinomycetota</taxon>
        <taxon>Actinomycetes</taxon>
        <taxon>Mycobacteriales</taxon>
        <taxon>Corynebacteriaceae</taxon>
        <taxon>Corynebacterium</taxon>
    </lineage>
</organism>
<sequence>MTPAGSSPDPELNLDFAPVDADRIAAILADESLEYAIEVPHPEASFSSQVRTGFINQSILLQAGDNGLGAVSTWRGRLAPEDAAKGLAMVNEWNLHQIAPTVYMLESESHEIAFAARRTLGSPRASTNQLGAFLVSTIDSFVAVWDYFESALPDSVTWTEPEAD</sequence>
<dbReference type="Pfam" id="PF10722">
    <property type="entry name" value="YbjN"/>
    <property type="match status" value="1"/>
</dbReference>
<dbReference type="KEGG" id="cvt:B843_07560"/>
<dbReference type="eggNOG" id="ENOG50324TG">
    <property type="taxonomic scope" value="Bacteria"/>
</dbReference>
<evidence type="ECO:0008006" key="3">
    <source>
        <dbReference type="Google" id="ProtNLM"/>
    </source>
</evidence>
<evidence type="ECO:0000313" key="1">
    <source>
        <dbReference type="EMBL" id="AHI22897.1"/>
    </source>
</evidence>
<dbReference type="EMBL" id="CP004353">
    <property type="protein sequence ID" value="AHI22897.1"/>
    <property type="molecule type" value="Genomic_DNA"/>
</dbReference>
<dbReference type="HOGENOM" id="CLU_108795_1_1_11"/>
<proteinExistence type="predicted"/>
<dbReference type="RefSeq" id="WP_025252916.1">
    <property type="nucleotide sequence ID" value="NZ_CP004353.1"/>
</dbReference>
<reference evidence="1 2" key="1">
    <citation type="submission" date="2013-02" db="EMBL/GenBank/DDBJ databases">
        <title>The complete genome sequence of Corynebacterium vitaeruminis DSM 20294.</title>
        <authorList>
            <person name="Ruckert C."/>
            <person name="Albersmeier A."/>
            <person name="Kalinowski J."/>
        </authorList>
    </citation>
    <scope>NUCLEOTIDE SEQUENCE [LARGE SCALE GENOMIC DNA]</scope>
    <source>
        <strain evidence="2">ATCC 10234</strain>
    </source>
</reference>
<name>W5Y133_9CORY</name>
<keyword evidence="2" id="KW-1185">Reference proteome</keyword>
<protein>
    <recommendedName>
        <fullName evidence="3">YbjN domain-containing protein</fullName>
    </recommendedName>
</protein>
<dbReference type="Proteomes" id="UP000019222">
    <property type="component" value="Chromosome"/>
</dbReference>